<sequence length="228" mass="25558">MLPHNNYPIGNGALCAVLSLVIRGFMMKLSLRMPVLLLVFLFTSGFVVATEIAFDPQEIPPLNERALLAHQQGDYRQAARLYQQLLPMVAQHFGEQSRERALILSSLADTQLSLRQYLQAEEYYQAALVILQAIADGRGQAIVLNGLAASLYLRRQYGKAEPLFKQALELLEQLPAPDVQNRLLVLDNLASLYKTIRRNNLAEEYQSRANLLRQVTQGPGQPADSQSR</sequence>
<name>B3PLQ6_CELJU</name>
<evidence type="ECO:0000256" key="1">
    <source>
        <dbReference type="SAM" id="Phobius"/>
    </source>
</evidence>
<reference evidence="2 3" key="1">
    <citation type="journal article" date="2008" name="J. Bacteriol.">
        <title>Insights into plant cell wall degradation from the genome sequence of the soil bacterium Cellvibrio japonicus.</title>
        <authorList>
            <person name="Deboy R.T."/>
            <person name="Mongodin E.F."/>
            <person name="Fouts D.E."/>
            <person name="Tailford L.E."/>
            <person name="Khouri H."/>
            <person name="Emerson J.B."/>
            <person name="Mohamoud Y."/>
            <person name="Watkins K."/>
            <person name="Henrissat B."/>
            <person name="Gilbert H.J."/>
            <person name="Nelson K.E."/>
        </authorList>
    </citation>
    <scope>NUCLEOTIDE SEQUENCE [LARGE SCALE GENOMIC DNA]</scope>
    <source>
        <strain evidence="2 3">Ueda107</strain>
    </source>
</reference>
<dbReference type="SMART" id="SM00028">
    <property type="entry name" value="TPR"/>
    <property type="match status" value="3"/>
</dbReference>
<keyword evidence="1" id="KW-0812">Transmembrane</keyword>
<dbReference type="SUPFAM" id="SSF48452">
    <property type="entry name" value="TPR-like"/>
    <property type="match status" value="1"/>
</dbReference>
<keyword evidence="1" id="KW-1133">Transmembrane helix</keyword>
<dbReference type="Pfam" id="PF13424">
    <property type="entry name" value="TPR_12"/>
    <property type="match status" value="2"/>
</dbReference>
<dbReference type="EMBL" id="CP000934">
    <property type="protein sequence ID" value="ACE84860.1"/>
    <property type="molecule type" value="Genomic_DNA"/>
</dbReference>
<dbReference type="KEGG" id="cja:CJA_2677"/>
<evidence type="ECO:0000313" key="2">
    <source>
        <dbReference type="EMBL" id="ACE84860.1"/>
    </source>
</evidence>
<keyword evidence="1" id="KW-0472">Membrane</keyword>
<dbReference type="AlphaFoldDB" id="B3PLQ6"/>
<dbReference type="InterPro" id="IPR019734">
    <property type="entry name" value="TPR_rpt"/>
</dbReference>
<dbReference type="PANTHER" id="PTHR10098">
    <property type="entry name" value="RAPSYN-RELATED"/>
    <property type="match status" value="1"/>
</dbReference>
<accession>B3PLQ6</accession>
<dbReference type="STRING" id="498211.CJA_2677"/>
<evidence type="ECO:0000313" key="3">
    <source>
        <dbReference type="Proteomes" id="UP000001036"/>
    </source>
</evidence>
<dbReference type="Gene3D" id="1.25.40.10">
    <property type="entry name" value="Tetratricopeptide repeat domain"/>
    <property type="match status" value="1"/>
</dbReference>
<gene>
    <name evidence="2" type="ordered locus">CJA_2677</name>
</gene>
<protein>
    <submittedName>
        <fullName evidence="2">Kinesin light chain-like protein</fullName>
    </submittedName>
</protein>
<dbReference type="HOGENOM" id="CLU_1213032_0_0_6"/>
<feature type="transmembrane region" description="Helical" evidence="1">
    <location>
        <begin position="33"/>
        <end position="54"/>
    </location>
</feature>
<feature type="transmembrane region" description="Helical" evidence="1">
    <location>
        <begin position="6"/>
        <end position="26"/>
    </location>
</feature>
<dbReference type="Proteomes" id="UP000001036">
    <property type="component" value="Chromosome"/>
</dbReference>
<dbReference type="eggNOG" id="COG0457">
    <property type="taxonomic scope" value="Bacteria"/>
</dbReference>
<dbReference type="InterPro" id="IPR011990">
    <property type="entry name" value="TPR-like_helical_dom_sf"/>
</dbReference>
<organism evidence="2 3">
    <name type="scientific">Cellvibrio japonicus (strain Ueda107)</name>
    <name type="common">Pseudomonas fluorescens subsp. cellulosa</name>
    <dbReference type="NCBI Taxonomy" id="498211"/>
    <lineage>
        <taxon>Bacteria</taxon>
        <taxon>Pseudomonadati</taxon>
        <taxon>Pseudomonadota</taxon>
        <taxon>Gammaproteobacteria</taxon>
        <taxon>Cellvibrionales</taxon>
        <taxon>Cellvibrionaceae</taxon>
        <taxon>Cellvibrio</taxon>
    </lineage>
</organism>
<dbReference type="PANTHER" id="PTHR10098:SF108">
    <property type="entry name" value="TETRATRICOPEPTIDE REPEAT PROTEIN 28"/>
    <property type="match status" value="1"/>
</dbReference>
<keyword evidence="3" id="KW-1185">Reference proteome</keyword>
<proteinExistence type="predicted"/>